<evidence type="ECO:0000256" key="4">
    <source>
        <dbReference type="ARBA" id="ARBA00022452"/>
    </source>
</evidence>
<evidence type="ECO:0000259" key="13">
    <source>
        <dbReference type="Pfam" id="PF00593"/>
    </source>
</evidence>
<evidence type="ECO:0000256" key="9">
    <source>
        <dbReference type="ARBA" id="ARBA00023237"/>
    </source>
</evidence>
<dbReference type="Pfam" id="PF07715">
    <property type="entry name" value="Plug"/>
    <property type="match status" value="1"/>
</dbReference>
<keyword evidence="16" id="KW-1185">Reference proteome</keyword>
<feature type="domain" description="TonB-dependent receptor plug" evidence="14">
    <location>
        <begin position="67"/>
        <end position="176"/>
    </location>
</feature>
<dbReference type="CDD" id="cd01347">
    <property type="entry name" value="ligand_gated_channel"/>
    <property type="match status" value="1"/>
</dbReference>
<name>A0ABT5KKZ4_9BURK</name>
<dbReference type="InterPro" id="IPR039426">
    <property type="entry name" value="TonB-dep_rcpt-like"/>
</dbReference>
<evidence type="ECO:0000256" key="2">
    <source>
        <dbReference type="ARBA" id="ARBA00009810"/>
    </source>
</evidence>
<dbReference type="Gene3D" id="2.40.170.20">
    <property type="entry name" value="TonB-dependent receptor, beta-barrel domain"/>
    <property type="match status" value="1"/>
</dbReference>
<reference evidence="15 16" key="1">
    <citation type="submission" date="2022-10" db="EMBL/GenBank/DDBJ databases">
        <title>paucibacter sp. hw8 Genome sequencing.</title>
        <authorList>
            <person name="Park S."/>
        </authorList>
    </citation>
    <scope>NUCLEOTIDE SEQUENCE [LARGE SCALE GENOMIC DNA]</scope>
    <source>
        <strain evidence="16">hw8</strain>
    </source>
</reference>
<evidence type="ECO:0000256" key="8">
    <source>
        <dbReference type="ARBA" id="ARBA00023170"/>
    </source>
</evidence>
<evidence type="ECO:0000256" key="5">
    <source>
        <dbReference type="ARBA" id="ARBA00022692"/>
    </source>
</evidence>
<protein>
    <submittedName>
        <fullName evidence="15">TonB-dependent receptor</fullName>
    </submittedName>
</protein>
<dbReference type="InterPro" id="IPR012910">
    <property type="entry name" value="Plug_dom"/>
</dbReference>
<keyword evidence="4 10" id="KW-1134">Transmembrane beta strand</keyword>
<keyword evidence="9 10" id="KW-0998">Cell outer membrane</keyword>
<evidence type="ECO:0000256" key="6">
    <source>
        <dbReference type="ARBA" id="ARBA00023077"/>
    </source>
</evidence>
<sequence length="874" mass="94963">MAEPIFKQKLLPQLLTAMLGALALQAVQAADQAAAPAVAASAAEAEKLDLVEITGVRATLKKNLAEKRESLNIVDSIRAEDLGKFPDKNVADSLQRVPGISVDRSWGEGKAIFVRGTDKNLNMTQLNGQAVSSSEWWLNEPQTRSFNYDMLPSEIVGSLDVFKSPSADLDEGSVGGLVIVRTRKPMEFKDQLTLQGSVEAIYSKLPGKTDPQLSGLLNWKNDDKTFGVMVAVNKQKRTMRRDGLEMFSDGKYNIVDQNGVNTPAYAAWGGGSAIFRQDRERTTANLALQFRPNSATDIVLNYMNSDMKMDNNNQNYLWQAGGLAVNGNIAVTDPKFITTSDGTKALVGGTVGPKTGVSFEPIYRNSYVKSDVLDLDGTYQGSTWKAHGQVGSTSSEGGSSHDYHFWMEGDTRTQINMGPDTYGVKYLDINPLDPKALTLKGGNDRIRKMTGKENYAQGDVTFDVDNSVINAVKVGVKFRDNTLQNTRIQGTAGPGSAGWQSFSLADLSSGASPQLSQAANSPGALTQYAWFDDGLVASKGIPMYQKSMVYADVLSEDYKIHEKISAAYAKAEYATGKLRGDFGVRLVRTEQTSEGFAQLASGSFAPTSQTNSYTDALPNLNVVYDLSKEVILRGAVSRAMARQSFDLLNPGMVRDGTVLSKATAGNPMLKPVHSNQAELGAEWYFADASMVSGTAFIKKLDSFIYKNAQSEVVNGETLTVTRPYNADNGADIKGFELQYQQAFGNTGFGTVVNYTYTDAKAGAVAGQPRLQVLGNSRDQFNWSGYYEKNGLSLRLSYNYRSKSYGNLDMGGQDVNSAYGQWDATANYDITPKLSVYASAVNLTNELVRINTTDGLPIGVYENGARYGLGLRIKY</sequence>
<evidence type="ECO:0000313" key="15">
    <source>
        <dbReference type="EMBL" id="MDC8783584.1"/>
    </source>
</evidence>
<keyword evidence="5 10" id="KW-0812">Transmembrane</keyword>
<evidence type="ECO:0000256" key="10">
    <source>
        <dbReference type="PROSITE-ProRule" id="PRU01360"/>
    </source>
</evidence>
<dbReference type="PANTHER" id="PTHR40980">
    <property type="entry name" value="PLUG DOMAIN-CONTAINING PROTEIN"/>
    <property type="match status" value="1"/>
</dbReference>
<dbReference type="InterPro" id="IPR036942">
    <property type="entry name" value="Beta-barrel_TonB_sf"/>
</dbReference>
<organism evidence="15 16">
    <name type="scientific">Roseateles koreensis</name>
    <dbReference type="NCBI Taxonomy" id="2987526"/>
    <lineage>
        <taxon>Bacteria</taxon>
        <taxon>Pseudomonadati</taxon>
        <taxon>Pseudomonadota</taxon>
        <taxon>Betaproteobacteria</taxon>
        <taxon>Burkholderiales</taxon>
        <taxon>Sphaerotilaceae</taxon>
        <taxon>Roseateles</taxon>
    </lineage>
</organism>
<feature type="domain" description="TonB-dependent receptor-like beta-barrel" evidence="13">
    <location>
        <begin position="406"/>
        <end position="842"/>
    </location>
</feature>
<dbReference type="InterPro" id="IPR000531">
    <property type="entry name" value="Beta-barrel_TonB"/>
</dbReference>
<keyword evidence="12" id="KW-0732">Signal</keyword>
<dbReference type="Pfam" id="PF00593">
    <property type="entry name" value="TonB_dep_Rec_b-barrel"/>
    <property type="match status" value="1"/>
</dbReference>
<dbReference type="InterPro" id="IPR037066">
    <property type="entry name" value="Plug_dom_sf"/>
</dbReference>
<dbReference type="InterPro" id="IPR010104">
    <property type="entry name" value="TonB_rcpt_bac"/>
</dbReference>
<dbReference type="NCBIfam" id="TIGR01782">
    <property type="entry name" value="TonB-Xanth-Caul"/>
    <property type="match status" value="1"/>
</dbReference>
<dbReference type="Proteomes" id="UP001219862">
    <property type="component" value="Unassembled WGS sequence"/>
</dbReference>
<keyword evidence="8 15" id="KW-0675">Receptor</keyword>
<gene>
    <name evidence="15" type="ORF">PRZ01_00055</name>
</gene>
<accession>A0ABT5KKZ4</accession>
<evidence type="ECO:0000313" key="16">
    <source>
        <dbReference type="Proteomes" id="UP001219862"/>
    </source>
</evidence>
<evidence type="ECO:0000259" key="14">
    <source>
        <dbReference type="Pfam" id="PF07715"/>
    </source>
</evidence>
<keyword evidence="3 10" id="KW-0813">Transport</keyword>
<feature type="chain" id="PRO_5046586750" evidence="12">
    <location>
        <begin position="30"/>
        <end position="874"/>
    </location>
</feature>
<proteinExistence type="inferred from homology"/>
<feature type="signal peptide" evidence="12">
    <location>
        <begin position="1"/>
        <end position="29"/>
    </location>
</feature>
<comment type="subcellular location">
    <subcellularLocation>
        <location evidence="1 10">Cell outer membrane</location>
        <topology evidence="1 10">Multi-pass membrane protein</topology>
    </subcellularLocation>
</comment>
<evidence type="ECO:0000256" key="7">
    <source>
        <dbReference type="ARBA" id="ARBA00023136"/>
    </source>
</evidence>
<dbReference type="EMBL" id="JAQQXS010000001">
    <property type="protein sequence ID" value="MDC8783584.1"/>
    <property type="molecule type" value="Genomic_DNA"/>
</dbReference>
<dbReference type="PANTHER" id="PTHR40980:SF3">
    <property type="entry name" value="TONB-DEPENDENT RECEPTOR-LIKE BETA-BARREL DOMAIN-CONTAINING PROTEIN"/>
    <property type="match status" value="1"/>
</dbReference>
<comment type="similarity">
    <text evidence="2 10 11">Belongs to the TonB-dependent receptor family.</text>
</comment>
<comment type="caution">
    <text evidence="15">The sequence shown here is derived from an EMBL/GenBank/DDBJ whole genome shotgun (WGS) entry which is preliminary data.</text>
</comment>
<dbReference type="PROSITE" id="PS52016">
    <property type="entry name" value="TONB_DEPENDENT_REC_3"/>
    <property type="match status" value="1"/>
</dbReference>
<evidence type="ECO:0000256" key="1">
    <source>
        <dbReference type="ARBA" id="ARBA00004571"/>
    </source>
</evidence>
<evidence type="ECO:0000256" key="3">
    <source>
        <dbReference type="ARBA" id="ARBA00022448"/>
    </source>
</evidence>
<keyword evidence="7 10" id="KW-0472">Membrane</keyword>
<evidence type="ECO:0000256" key="11">
    <source>
        <dbReference type="RuleBase" id="RU003357"/>
    </source>
</evidence>
<dbReference type="Gene3D" id="2.170.130.10">
    <property type="entry name" value="TonB-dependent receptor, plug domain"/>
    <property type="match status" value="1"/>
</dbReference>
<evidence type="ECO:0000256" key="12">
    <source>
        <dbReference type="SAM" id="SignalP"/>
    </source>
</evidence>
<dbReference type="SUPFAM" id="SSF56935">
    <property type="entry name" value="Porins"/>
    <property type="match status" value="1"/>
</dbReference>
<keyword evidence="6 11" id="KW-0798">TonB box</keyword>